<evidence type="ECO:0000313" key="4">
    <source>
        <dbReference type="EMBL" id="CAB4878189.1"/>
    </source>
</evidence>
<evidence type="ECO:0000256" key="2">
    <source>
        <dbReference type="SAM" id="Phobius"/>
    </source>
</evidence>
<evidence type="ECO:0000259" key="3">
    <source>
        <dbReference type="PROSITE" id="PS50887"/>
    </source>
</evidence>
<sequence>MARSYPRAQRGSSGPPPAAGTWLCPNPGDRERLLELHRFSRPARLATLAVVGAGTVLLAVDWGWGVFGVFAGVTVVRLLLEGRMLRSPRPEIWFFAATLLTMAGIGLGTAMTGGPHSAVLPWLLVPAVGAAAVLANRGVLVVFAWGAGMALLGSLTWRDAAPPNVQILLSTLVLMVVVAFDVGTLMRAEARSRRGSIIDPLTGLLNRSTLDQRFLELREQALVAGRPVAIVVFDLDHFKTINDEHGHDTGDRVLRDVARTVRVSLRSFELAYRIGGEEFLVLLPGLDEAGAARRAEQVREALLATRPAGLRVTLSAGVAAGLHDGELDFQSLYEEADQRLYVAKQRGRNRVVPEPVDPGPVLRRSA</sequence>
<dbReference type="PANTHER" id="PTHR45138:SF9">
    <property type="entry name" value="DIGUANYLATE CYCLASE DGCM-RELATED"/>
    <property type="match status" value="1"/>
</dbReference>
<feature type="transmembrane region" description="Helical" evidence="2">
    <location>
        <begin position="64"/>
        <end position="80"/>
    </location>
</feature>
<dbReference type="FunFam" id="3.30.70.270:FF:000001">
    <property type="entry name" value="Diguanylate cyclase domain protein"/>
    <property type="match status" value="1"/>
</dbReference>
<reference evidence="4" key="1">
    <citation type="submission" date="2020-05" db="EMBL/GenBank/DDBJ databases">
        <authorList>
            <person name="Chiriac C."/>
            <person name="Salcher M."/>
            <person name="Ghai R."/>
            <person name="Kavagutti S V."/>
        </authorList>
    </citation>
    <scope>NUCLEOTIDE SEQUENCE</scope>
</reference>
<dbReference type="AlphaFoldDB" id="A0A6J7ECD3"/>
<proteinExistence type="predicted"/>
<keyword evidence="2" id="KW-0472">Membrane</keyword>
<gene>
    <name evidence="4" type="ORF">UFOPK3423_01123</name>
</gene>
<name>A0A6J7ECD3_9ZZZZ</name>
<dbReference type="CDD" id="cd01949">
    <property type="entry name" value="GGDEF"/>
    <property type="match status" value="1"/>
</dbReference>
<feature type="transmembrane region" description="Helical" evidence="2">
    <location>
        <begin position="42"/>
        <end position="58"/>
    </location>
</feature>
<organism evidence="4">
    <name type="scientific">freshwater metagenome</name>
    <dbReference type="NCBI Taxonomy" id="449393"/>
    <lineage>
        <taxon>unclassified sequences</taxon>
        <taxon>metagenomes</taxon>
        <taxon>ecological metagenomes</taxon>
    </lineage>
</organism>
<dbReference type="Gene3D" id="3.30.70.270">
    <property type="match status" value="1"/>
</dbReference>
<dbReference type="SMART" id="SM00267">
    <property type="entry name" value="GGDEF"/>
    <property type="match status" value="1"/>
</dbReference>
<accession>A0A6J7ECD3</accession>
<dbReference type="PROSITE" id="PS50887">
    <property type="entry name" value="GGDEF"/>
    <property type="match status" value="1"/>
</dbReference>
<dbReference type="PANTHER" id="PTHR45138">
    <property type="entry name" value="REGULATORY COMPONENTS OF SENSORY TRANSDUCTION SYSTEM"/>
    <property type="match status" value="1"/>
</dbReference>
<feature type="transmembrane region" description="Helical" evidence="2">
    <location>
        <begin position="164"/>
        <end position="186"/>
    </location>
</feature>
<feature type="region of interest" description="Disordered" evidence="1">
    <location>
        <begin position="1"/>
        <end position="21"/>
    </location>
</feature>
<protein>
    <submittedName>
        <fullName evidence="4">Unannotated protein</fullName>
    </submittedName>
</protein>
<feature type="transmembrane region" description="Helical" evidence="2">
    <location>
        <begin position="140"/>
        <end position="158"/>
    </location>
</feature>
<keyword evidence="2" id="KW-0812">Transmembrane</keyword>
<dbReference type="InterPro" id="IPR000160">
    <property type="entry name" value="GGDEF_dom"/>
</dbReference>
<dbReference type="InterPro" id="IPR043128">
    <property type="entry name" value="Rev_trsase/Diguanyl_cyclase"/>
</dbReference>
<feature type="domain" description="GGDEF" evidence="3">
    <location>
        <begin position="226"/>
        <end position="356"/>
    </location>
</feature>
<dbReference type="EMBL" id="CAFBLQ010000126">
    <property type="protein sequence ID" value="CAB4878189.1"/>
    <property type="molecule type" value="Genomic_DNA"/>
</dbReference>
<evidence type="ECO:0000256" key="1">
    <source>
        <dbReference type="SAM" id="MobiDB-lite"/>
    </source>
</evidence>
<dbReference type="InterPro" id="IPR050469">
    <property type="entry name" value="Diguanylate_Cyclase"/>
</dbReference>
<dbReference type="NCBIfam" id="TIGR00254">
    <property type="entry name" value="GGDEF"/>
    <property type="match status" value="1"/>
</dbReference>
<keyword evidence="2" id="KW-1133">Transmembrane helix</keyword>
<feature type="transmembrane region" description="Helical" evidence="2">
    <location>
        <begin position="118"/>
        <end position="135"/>
    </location>
</feature>
<dbReference type="GO" id="GO:0052621">
    <property type="term" value="F:diguanylate cyclase activity"/>
    <property type="evidence" value="ECO:0007669"/>
    <property type="project" value="TreeGrafter"/>
</dbReference>
<dbReference type="InterPro" id="IPR029787">
    <property type="entry name" value="Nucleotide_cyclase"/>
</dbReference>
<dbReference type="Pfam" id="PF00990">
    <property type="entry name" value="GGDEF"/>
    <property type="match status" value="1"/>
</dbReference>
<dbReference type="SUPFAM" id="SSF55073">
    <property type="entry name" value="Nucleotide cyclase"/>
    <property type="match status" value="1"/>
</dbReference>
<feature type="transmembrane region" description="Helical" evidence="2">
    <location>
        <begin position="92"/>
        <end position="112"/>
    </location>
</feature>